<accession>A0A5E6S4H4</accession>
<reference evidence="1 2" key="1">
    <citation type="submission" date="2019-09" db="EMBL/GenBank/DDBJ databases">
        <authorList>
            <person name="Chandra G."/>
            <person name="Truman W A."/>
        </authorList>
    </citation>
    <scope>NUCLEOTIDE SEQUENCE [LARGE SCALE GENOMIC DNA]</scope>
    <source>
        <strain evidence="1">PS662</strain>
    </source>
</reference>
<dbReference type="PANTHER" id="PTHR38460">
    <property type="entry name" value="TAUTOMERASE YOLI-RELATED"/>
    <property type="match status" value="1"/>
</dbReference>
<evidence type="ECO:0000313" key="1">
    <source>
        <dbReference type="EMBL" id="VVM71328.1"/>
    </source>
</evidence>
<dbReference type="AlphaFoldDB" id="A0A5E6S4H4"/>
<proteinExistence type="predicted"/>
<evidence type="ECO:0000313" key="2">
    <source>
        <dbReference type="Proteomes" id="UP000326953"/>
    </source>
</evidence>
<sequence length="141" mass="16212">MYFGVIFIHRENFAMPLVRIDIKKHQDPTHAKRVGQLIYAALRSAIGVPENDNFQILAEHDEHHFIFDPHYLGISRTDNLVVIQITLSEGRTVDQKKLLYTTIAESLNAELAIRLEDVFINLVEVKKENWSFGHGIAQYAL</sequence>
<name>A0A5E6S4H4_PSEFL</name>
<dbReference type="PANTHER" id="PTHR38460:SF1">
    <property type="entry name" value="TAUTOMERASE YOLI-RELATED"/>
    <property type="match status" value="1"/>
</dbReference>
<organism evidence="1 2">
    <name type="scientific">Pseudomonas fluorescens</name>
    <dbReference type="NCBI Taxonomy" id="294"/>
    <lineage>
        <taxon>Bacteria</taxon>
        <taxon>Pseudomonadati</taxon>
        <taxon>Pseudomonadota</taxon>
        <taxon>Gammaproteobacteria</taxon>
        <taxon>Pseudomonadales</taxon>
        <taxon>Pseudomonadaceae</taxon>
        <taxon>Pseudomonas</taxon>
    </lineage>
</organism>
<dbReference type="Gene3D" id="3.30.429.10">
    <property type="entry name" value="Macrophage Migration Inhibitory Factor"/>
    <property type="match status" value="1"/>
</dbReference>
<dbReference type="Proteomes" id="UP000326953">
    <property type="component" value="Unassembled WGS sequence"/>
</dbReference>
<dbReference type="SUPFAM" id="SSF55331">
    <property type="entry name" value="Tautomerase/MIF"/>
    <property type="match status" value="1"/>
</dbReference>
<dbReference type="InterPro" id="IPR037479">
    <property type="entry name" value="Tauto_MSAD"/>
</dbReference>
<dbReference type="Pfam" id="PF14552">
    <property type="entry name" value="Tautomerase_2"/>
    <property type="match status" value="1"/>
</dbReference>
<protein>
    <recommendedName>
        <fullName evidence="3">Tautomerase family protein</fullName>
    </recommendedName>
</protein>
<gene>
    <name evidence="1" type="ORF">PS662_01817</name>
</gene>
<dbReference type="InterPro" id="IPR014347">
    <property type="entry name" value="Tautomerase/MIF_sf"/>
</dbReference>
<dbReference type="EMBL" id="CABVHK010000005">
    <property type="protein sequence ID" value="VVM71328.1"/>
    <property type="molecule type" value="Genomic_DNA"/>
</dbReference>
<evidence type="ECO:0008006" key="3">
    <source>
        <dbReference type="Google" id="ProtNLM"/>
    </source>
</evidence>